<comment type="caution">
    <text evidence="1">The sequence shown here is derived from an EMBL/GenBank/DDBJ whole genome shotgun (WGS) entry which is preliminary data.</text>
</comment>
<evidence type="ECO:0000313" key="1">
    <source>
        <dbReference type="EMBL" id="MBD8019150.1"/>
    </source>
</evidence>
<dbReference type="RefSeq" id="WP_251834346.1">
    <property type="nucleotide sequence ID" value="NZ_JACSPS010000017.1"/>
</dbReference>
<reference evidence="1 2" key="1">
    <citation type="submission" date="2020-08" db="EMBL/GenBank/DDBJ databases">
        <title>A Genomic Blueprint of the Chicken Gut Microbiome.</title>
        <authorList>
            <person name="Gilroy R."/>
            <person name="Ravi A."/>
            <person name="Getino M."/>
            <person name="Pursley I."/>
            <person name="Horton D.L."/>
            <person name="Alikhan N.-F."/>
            <person name="Baker D."/>
            <person name="Gharbi K."/>
            <person name="Hall N."/>
            <person name="Watson M."/>
            <person name="Adriaenssens E.M."/>
            <person name="Foster-Nyarko E."/>
            <person name="Jarju S."/>
            <person name="Secka A."/>
            <person name="Antonio M."/>
            <person name="Oren A."/>
            <person name="Chaudhuri R."/>
            <person name="La Ragione R.M."/>
            <person name="Hildebrand F."/>
            <person name="Pallen M.J."/>
        </authorList>
    </citation>
    <scope>NUCLEOTIDE SEQUENCE [LARGE SCALE GENOMIC DNA]</scope>
    <source>
        <strain evidence="1 2">Sa1CVA4</strain>
    </source>
</reference>
<dbReference type="Proteomes" id="UP000626242">
    <property type="component" value="Unassembled WGS sequence"/>
</dbReference>
<organism evidence="1 2">
    <name type="scientific">Kaistella pullorum</name>
    <dbReference type="NCBI Taxonomy" id="2763074"/>
    <lineage>
        <taxon>Bacteria</taxon>
        <taxon>Pseudomonadati</taxon>
        <taxon>Bacteroidota</taxon>
        <taxon>Flavobacteriia</taxon>
        <taxon>Flavobacteriales</taxon>
        <taxon>Weeksellaceae</taxon>
        <taxon>Chryseobacterium group</taxon>
        <taxon>Kaistella</taxon>
    </lineage>
</organism>
<sequence>MEKEKKAEKMCEADWLYDNSKPMKVQIFKLNYDFFSDQDEGFHNEDETPELNENEEQYVLLNNESEFDFRNSSPWHTSTSLLEAKKYAEEILQQKLEWRYIK</sequence>
<gene>
    <name evidence="1" type="ORF">H9628_11795</name>
</gene>
<name>A0ABR8WQ10_9FLAO</name>
<dbReference type="EMBL" id="JACSPS010000017">
    <property type="protein sequence ID" value="MBD8019150.1"/>
    <property type="molecule type" value="Genomic_DNA"/>
</dbReference>
<evidence type="ECO:0000313" key="2">
    <source>
        <dbReference type="Proteomes" id="UP000626242"/>
    </source>
</evidence>
<proteinExistence type="predicted"/>
<protein>
    <submittedName>
        <fullName evidence="1">Uncharacterized protein</fullName>
    </submittedName>
</protein>
<accession>A0ABR8WQ10</accession>
<keyword evidence="2" id="KW-1185">Reference proteome</keyword>